<evidence type="ECO:0000256" key="5">
    <source>
        <dbReference type="ARBA" id="ARBA00023277"/>
    </source>
</evidence>
<dbReference type="RefSeq" id="WP_281253564.1">
    <property type="nucleotide sequence ID" value="NZ_PGFF01000001.1"/>
</dbReference>
<dbReference type="PANTHER" id="PTHR46193:SF18">
    <property type="entry name" value="HEXITOL PHOSPHATASE B"/>
    <property type="match status" value="1"/>
</dbReference>
<dbReference type="EMBL" id="PGFF01000001">
    <property type="protein sequence ID" value="PJJ72165.1"/>
    <property type="molecule type" value="Genomic_DNA"/>
</dbReference>
<dbReference type="SFLD" id="SFLDS00003">
    <property type="entry name" value="Haloacid_Dehalogenase"/>
    <property type="match status" value="1"/>
</dbReference>
<keyword evidence="3" id="KW-0479">Metal-binding</keyword>
<name>A0A2M9CJT5_9MICO</name>
<accession>A0A2M9CJT5</accession>
<dbReference type="InterPro" id="IPR023214">
    <property type="entry name" value="HAD_sf"/>
</dbReference>
<reference evidence="6 7" key="1">
    <citation type="submission" date="2017-11" db="EMBL/GenBank/DDBJ databases">
        <title>Genomic Encyclopedia of Archaeal and Bacterial Type Strains, Phase II (KMG-II): From Individual Species to Whole Genera.</title>
        <authorList>
            <person name="Goeker M."/>
        </authorList>
    </citation>
    <scope>NUCLEOTIDE SEQUENCE [LARGE SCALE GENOMIC DNA]</scope>
    <source>
        <strain evidence="6 7">DSM 27393</strain>
    </source>
</reference>
<gene>
    <name evidence="6" type="ORF">CLV46_1729</name>
</gene>
<dbReference type="PRINTS" id="PR00413">
    <property type="entry name" value="HADHALOGNASE"/>
</dbReference>
<evidence type="ECO:0000313" key="7">
    <source>
        <dbReference type="Proteomes" id="UP000228758"/>
    </source>
</evidence>
<dbReference type="InterPro" id="IPR023198">
    <property type="entry name" value="PGP-like_dom2"/>
</dbReference>
<keyword evidence="7" id="KW-1185">Reference proteome</keyword>
<dbReference type="CDD" id="cd07505">
    <property type="entry name" value="HAD_BPGM-like"/>
    <property type="match status" value="1"/>
</dbReference>
<evidence type="ECO:0000256" key="3">
    <source>
        <dbReference type="ARBA" id="ARBA00022723"/>
    </source>
</evidence>
<dbReference type="PANTHER" id="PTHR46193">
    <property type="entry name" value="6-PHOSPHOGLUCONATE PHOSPHATASE"/>
    <property type="match status" value="1"/>
</dbReference>
<dbReference type="GO" id="GO:0046872">
    <property type="term" value="F:metal ion binding"/>
    <property type="evidence" value="ECO:0007669"/>
    <property type="project" value="UniProtKB-KW"/>
</dbReference>
<dbReference type="Pfam" id="PF00702">
    <property type="entry name" value="Hydrolase"/>
    <property type="match status" value="1"/>
</dbReference>
<dbReference type="SFLD" id="SFLDG01129">
    <property type="entry name" value="C1.5:_HAD__Beta-PGM__Phosphata"/>
    <property type="match status" value="1"/>
</dbReference>
<evidence type="ECO:0000256" key="1">
    <source>
        <dbReference type="ARBA" id="ARBA00001946"/>
    </source>
</evidence>
<comment type="cofactor">
    <cofactor evidence="1">
        <name>Mg(2+)</name>
        <dbReference type="ChEBI" id="CHEBI:18420"/>
    </cofactor>
</comment>
<dbReference type="Proteomes" id="UP000228758">
    <property type="component" value="Unassembled WGS sequence"/>
</dbReference>
<dbReference type="InterPro" id="IPR036412">
    <property type="entry name" value="HAD-like_sf"/>
</dbReference>
<evidence type="ECO:0000256" key="4">
    <source>
        <dbReference type="ARBA" id="ARBA00022842"/>
    </source>
</evidence>
<dbReference type="InterPro" id="IPR006439">
    <property type="entry name" value="HAD-SF_hydro_IA"/>
</dbReference>
<dbReference type="GO" id="GO:0016787">
    <property type="term" value="F:hydrolase activity"/>
    <property type="evidence" value="ECO:0007669"/>
    <property type="project" value="UniProtKB-KW"/>
</dbReference>
<organism evidence="6 7">
    <name type="scientific">Diaminobutyricimonas aerilata</name>
    <dbReference type="NCBI Taxonomy" id="1162967"/>
    <lineage>
        <taxon>Bacteria</taxon>
        <taxon>Bacillati</taxon>
        <taxon>Actinomycetota</taxon>
        <taxon>Actinomycetes</taxon>
        <taxon>Micrococcales</taxon>
        <taxon>Microbacteriaceae</taxon>
        <taxon>Diaminobutyricimonas</taxon>
    </lineage>
</organism>
<proteinExistence type="inferred from homology"/>
<sequence>MTLPAAVLFDMDGTLIDSEPYWFAAEEWIVGEFGGSWDHEKSLELIGQGLWHSARILQSHGVALSEDEIIDRLTTRVLEQVALEVPWRPGALELLREVREAGLPTALVTMSIRRFASRIAEVAGDVFDVIVTGDEVEHSKPHPEAYLTAARLLGVDPAHCVAIEDSPPGLASAVAAGTVAIGVPHIAELAPSSDYTVWPTLAGRTVDDLRELALSGRTS</sequence>
<comment type="caution">
    <text evidence="6">The sequence shown here is derived from an EMBL/GenBank/DDBJ whole genome shotgun (WGS) entry which is preliminary data.</text>
</comment>
<comment type="similarity">
    <text evidence="2">Belongs to the HAD-like hydrolase superfamily. CbbY/CbbZ/Gph/YieH family.</text>
</comment>
<keyword evidence="4" id="KW-0460">Magnesium</keyword>
<dbReference type="InterPro" id="IPR051600">
    <property type="entry name" value="Beta-PGM-like"/>
</dbReference>
<dbReference type="AlphaFoldDB" id="A0A2M9CJT5"/>
<dbReference type="Gene3D" id="1.10.150.240">
    <property type="entry name" value="Putative phosphatase, domain 2"/>
    <property type="match status" value="1"/>
</dbReference>
<evidence type="ECO:0000313" key="6">
    <source>
        <dbReference type="EMBL" id="PJJ72165.1"/>
    </source>
</evidence>
<dbReference type="SUPFAM" id="SSF56784">
    <property type="entry name" value="HAD-like"/>
    <property type="match status" value="1"/>
</dbReference>
<keyword evidence="6" id="KW-0378">Hydrolase</keyword>
<protein>
    <submittedName>
        <fullName evidence="6">HAD superfamily hydrolase (TIGR01509 family)</fullName>
    </submittedName>
</protein>
<dbReference type="Gene3D" id="3.40.50.1000">
    <property type="entry name" value="HAD superfamily/HAD-like"/>
    <property type="match status" value="1"/>
</dbReference>
<dbReference type="NCBIfam" id="TIGR01509">
    <property type="entry name" value="HAD-SF-IA-v3"/>
    <property type="match status" value="1"/>
</dbReference>
<keyword evidence="5" id="KW-0119">Carbohydrate metabolism</keyword>
<evidence type="ECO:0000256" key="2">
    <source>
        <dbReference type="ARBA" id="ARBA00006171"/>
    </source>
</evidence>